<dbReference type="Pfam" id="PF01323">
    <property type="entry name" value="DSBA"/>
    <property type="match status" value="1"/>
</dbReference>
<comment type="caution">
    <text evidence="2">The sequence shown here is derived from an EMBL/GenBank/DDBJ whole genome shotgun (WGS) entry which is preliminary data.</text>
</comment>
<dbReference type="SUPFAM" id="SSF52833">
    <property type="entry name" value="Thioredoxin-like"/>
    <property type="match status" value="1"/>
</dbReference>
<proteinExistence type="predicted"/>
<accession>A0ABW8UTQ7</accession>
<evidence type="ECO:0000313" key="3">
    <source>
        <dbReference type="Proteomes" id="UP001627408"/>
    </source>
</evidence>
<name>A0ABW8UTQ7_9RHOB</name>
<protein>
    <submittedName>
        <fullName evidence="2">DsbA family protein</fullName>
    </submittedName>
</protein>
<dbReference type="InterPro" id="IPR001853">
    <property type="entry name" value="DSBA-like_thioredoxin_dom"/>
</dbReference>
<organism evidence="2 3">
    <name type="scientific">Tateyamaria armeniaca</name>
    <dbReference type="NCBI Taxonomy" id="2518930"/>
    <lineage>
        <taxon>Bacteria</taxon>
        <taxon>Pseudomonadati</taxon>
        <taxon>Pseudomonadota</taxon>
        <taxon>Alphaproteobacteria</taxon>
        <taxon>Rhodobacterales</taxon>
        <taxon>Roseobacteraceae</taxon>
        <taxon>Tateyamaria</taxon>
    </lineage>
</organism>
<dbReference type="EMBL" id="JBHDIY010000002">
    <property type="protein sequence ID" value="MFL4470520.1"/>
    <property type="molecule type" value="Genomic_DNA"/>
</dbReference>
<keyword evidence="3" id="KW-1185">Reference proteome</keyword>
<dbReference type="RefSeq" id="WP_407592371.1">
    <property type="nucleotide sequence ID" value="NZ_JBHDIY010000002.1"/>
</dbReference>
<gene>
    <name evidence="2" type="ORF">ACERZ8_11755</name>
</gene>
<dbReference type="Proteomes" id="UP001627408">
    <property type="component" value="Unassembled WGS sequence"/>
</dbReference>
<evidence type="ECO:0000259" key="1">
    <source>
        <dbReference type="Pfam" id="PF01323"/>
    </source>
</evidence>
<dbReference type="InterPro" id="IPR036249">
    <property type="entry name" value="Thioredoxin-like_sf"/>
</dbReference>
<sequence length="197" mass="20610">MAVCSTWRCVGGQCRWLHDRGSAGRASRLAAAQLDQVVHRDAQKVAVPVAVFSDFFCPYCRGLIARLTTRTAAPPIAISWHELPVLGPNSVLVAQAAEAAGLQGGYTAFYTQLLRDGFRPVPAWLGEVAQAAGLDGARLVRDMDGPDVSARLLASARAARTLGFVGTPGLAVARSAVLGALRADQMESLIGEAAATA</sequence>
<feature type="domain" description="DSBA-like thioredoxin" evidence="1">
    <location>
        <begin position="49"/>
        <end position="190"/>
    </location>
</feature>
<dbReference type="Gene3D" id="3.40.30.10">
    <property type="entry name" value="Glutaredoxin"/>
    <property type="match status" value="1"/>
</dbReference>
<reference evidence="2 3" key="1">
    <citation type="submission" date="2024-08" db="EMBL/GenBank/DDBJ databases">
        <title>Tateyamaria sp. nov., isolated from marine algae.</title>
        <authorList>
            <person name="Choi B.J."/>
            <person name="Kim J.M."/>
            <person name="Lee J.K."/>
            <person name="Choi D.G."/>
            <person name="Bayburt H."/>
            <person name="Baek J.H."/>
            <person name="Han D.M."/>
            <person name="Jeon C.O."/>
        </authorList>
    </citation>
    <scope>NUCLEOTIDE SEQUENCE [LARGE SCALE GENOMIC DNA]</scope>
    <source>
        <strain evidence="2 3">KMU-156</strain>
    </source>
</reference>
<evidence type="ECO:0000313" key="2">
    <source>
        <dbReference type="EMBL" id="MFL4470520.1"/>
    </source>
</evidence>